<accession>A0A8J9Y6H6</accession>
<feature type="non-terminal residue" evidence="3">
    <location>
        <position position="172"/>
    </location>
</feature>
<dbReference type="EMBL" id="OV170230">
    <property type="protein sequence ID" value="CAH0715125.1"/>
    <property type="molecule type" value="Genomic_DNA"/>
</dbReference>
<evidence type="ECO:0000313" key="3">
    <source>
        <dbReference type="EMBL" id="CAH0715125.1"/>
    </source>
</evidence>
<feature type="compositionally biased region" description="Basic and acidic residues" evidence="1">
    <location>
        <begin position="92"/>
        <end position="101"/>
    </location>
</feature>
<dbReference type="AlphaFoldDB" id="A0A8J9Y6H6"/>
<feature type="compositionally biased region" description="Low complexity" evidence="1">
    <location>
        <begin position="112"/>
        <end position="143"/>
    </location>
</feature>
<reference evidence="3" key="1">
    <citation type="submission" date="2021-12" db="EMBL/GenBank/DDBJ databases">
        <authorList>
            <person name="Martin H S."/>
        </authorList>
    </citation>
    <scope>NUCLEOTIDE SEQUENCE</scope>
</reference>
<dbReference type="Proteomes" id="UP000838878">
    <property type="component" value="Chromosome 10"/>
</dbReference>
<sequence length="172" mass="18448">MGTVKGARPPSHTAYYVAMAGILTLLVMLCCYFLYFCIRRCKELASQPLPSPVKSVRPPPPTKPASYPVQPGVRESATAMARLCQLPPGHTDTVHPRRTSGERSSSLPPPRILSRSLSPHSSNSPYSTLSPPSTLSPNTLKPPAGKLNPVQSPTKSPSPKKAANTVPNNEKD</sequence>
<dbReference type="OrthoDB" id="7484440at2759"/>
<keyword evidence="2" id="KW-1133">Transmembrane helix</keyword>
<feature type="transmembrane region" description="Helical" evidence="2">
    <location>
        <begin position="15"/>
        <end position="38"/>
    </location>
</feature>
<keyword evidence="2" id="KW-0812">Transmembrane</keyword>
<proteinExistence type="predicted"/>
<name>A0A8J9Y6H6_9NEOP</name>
<gene>
    <name evidence="3" type="ORF">BINO364_LOCUS2098</name>
</gene>
<keyword evidence="2" id="KW-0472">Membrane</keyword>
<keyword evidence="4" id="KW-1185">Reference proteome</keyword>
<protein>
    <submittedName>
        <fullName evidence="3">Uncharacterized protein</fullName>
    </submittedName>
</protein>
<evidence type="ECO:0000256" key="1">
    <source>
        <dbReference type="SAM" id="MobiDB-lite"/>
    </source>
</evidence>
<evidence type="ECO:0000313" key="4">
    <source>
        <dbReference type="Proteomes" id="UP000838878"/>
    </source>
</evidence>
<evidence type="ECO:0000256" key="2">
    <source>
        <dbReference type="SAM" id="Phobius"/>
    </source>
</evidence>
<feature type="region of interest" description="Disordered" evidence="1">
    <location>
        <begin position="48"/>
        <end position="172"/>
    </location>
</feature>
<organism evidence="3 4">
    <name type="scientific">Brenthis ino</name>
    <name type="common">lesser marbled fritillary</name>
    <dbReference type="NCBI Taxonomy" id="405034"/>
    <lineage>
        <taxon>Eukaryota</taxon>
        <taxon>Metazoa</taxon>
        <taxon>Ecdysozoa</taxon>
        <taxon>Arthropoda</taxon>
        <taxon>Hexapoda</taxon>
        <taxon>Insecta</taxon>
        <taxon>Pterygota</taxon>
        <taxon>Neoptera</taxon>
        <taxon>Endopterygota</taxon>
        <taxon>Lepidoptera</taxon>
        <taxon>Glossata</taxon>
        <taxon>Ditrysia</taxon>
        <taxon>Papilionoidea</taxon>
        <taxon>Nymphalidae</taxon>
        <taxon>Heliconiinae</taxon>
        <taxon>Argynnini</taxon>
        <taxon>Brenthis</taxon>
    </lineage>
</organism>